<keyword evidence="4 7" id="KW-0863">Zinc-finger</keyword>
<dbReference type="PROSITE" id="PS00028">
    <property type="entry name" value="ZINC_FINGER_C2H2_1"/>
    <property type="match status" value="5"/>
</dbReference>
<evidence type="ECO:0000256" key="5">
    <source>
        <dbReference type="ARBA" id="ARBA00022833"/>
    </source>
</evidence>
<feature type="domain" description="C2H2-type" evidence="8">
    <location>
        <begin position="101"/>
        <end position="129"/>
    </location>
</feature>
<dbReference type="EMBL" id="JAODUP010000184">
    <property type="protein sequence ID" value="KAK2157790.1"/>
    <property type="molecule type" value="Genomic_DNA"/>
</dbReference>
<evidence type="ECO:0000256" key="7">
    <source>
        <dbReference type="PROSITE-ProRule" id="PRU00042"/>
    </source>
</evidence>
<feature type="domain" description="C2H2-type" evidence="8">
    <location>
        <begin position="63"/>
        <end position="90"/>
    </location>
</feature>
<keyword evidence="5" id="KW-0862">Zinc</keyword>
<dbReference type="SUPFAM" id="SSF57667">
    <property type="entry name" value="beta-beta-alpha zinc fingers"/>
    <property type="match status" value="3"/>
</dbReference>
<feature type="domain" description="C2H2-type" evidence="8">
    <location>
        <begin position="34"/>
        <end position="62"/>
    </location>
</feature>
<feature type="domain" description="C2H2-type" evidence="8">
    <location>
        <begin position="130"/>
        <end position="157"/>
    </location>
</feature>
<dbReference type="PROSITE" id="PS50157">
    <property type="entry name" value="ZINC_FINGER_C2H2_2"/>
    <property type="match status" value="5"/>
</dbReference>
<evidence type="ECO:0000256" key="4">
    <source>
        <dbReference type="ARBA" id="ARBA00022771"/>
    </source>
</evidence>
<dbReference type="InterPro" id="IPR036236">
    <property type="entry name" value="Znf_C2H2_sf"/>
</dbReference>
<evidence type="ECO:0000256" key="3">
    <source>
        <dbReference type="ARBA" id="ARBA00022737"/>
    </source>
</evidence>
<name>A0AAD9JSE5_9ANNE</name>
<proteinExistence type="predicted"/>
<accession>A0AAD9JSE5</accession>
<reference evidence="9" key="1">
    <citation type="journal article" date="2023" name="Mol. Biol. Evol.">
        <title>Third-Generation Sequencing Reveals the Adaptive Role of the Epigenome in Three Deep-Sea Polychaetes.</title>
        <authorList>
            <person name="Perez M."/>
            <person name="Aroh O."/>
            <person name="Sun Y."/>
            <person name="Lan Y."/>
            <person name="Juniper S.K."/>
            <person name="Young C.R."/>
            <person name="Angers B."/>
            <person name="Qian P.Y."/>
        </authorList>
    </citation>
    <scope>NUCLEOTIDE SEQUENCE</scope>
    <source>
        <strain evidence="9">P08H-3</strain>
    </source>
</reference>
<dbReference type="Pfam" id="PF00096">
    <property type="entry name" value="zf-C2H2"/>
    <property type="match status" value="4"/>
</dbReference>
<keyword evidence="3" id="KW-0677">Repeat</keyword>
<keyword evidence="6" id="KW-0539">Nucleus</keyword>
<evidence type="ECO:0000313" key="9">
    <source>
        <dbReference type="EMBL" id="KAK2157790.1"/>
    </source>
</evidence>
<dbReference type="GO" id="GO:0000978">
    <property type="term" value="F:RNA polymerase II cis-regulatory region sequence-specific DNA binding"/>
    <property type="evidence" value="ECO:0007669"/>
    <property type="project" value="TreeGrafter"/>
</dbReference>
<evidence type="ECO:0000256" key="2">
    <source>
        <dbReference type="ARBA" id="ARBA00022723"/>
    </source>
</evidence>
<feature type="domain" description="C2H2-type" evidence="8">
    <location>
        <begin position="158"/>
        <end position="186"/>
    </location>
</feature>
<dbReference type="InterPro" id="IPR013087">
    <property type="entry name" value="Znf_C2H2_type"/>
</dbReference>
<comment type="caution">
    <text evidence="9">The sequence shown here is derived from an EMBL/GenBank/DDBJ whole genome shotgun (WGS) entry which is preliminary data.</text>
</comment>
<evidence type="ECO:0000259" key="8">
    <source>
        <dbReference type="PROSITE" id="PS50157"/>
    </source>
</evidence>
<evidence type="ECO:0000256" key="1">
    <source>
        <dbReference type="ARBA" id="ARBA00004123"/>
    </source>
</evidence>
<sequence>MWGGVQLEFYSTSAHEETAQEELDVSVSRAKLPYPCSVCGKGFSYRETRDRHRKAFHFGIYSFMCQFCGRGFYDNVALKGHLSQHTGERAYSCVVHLASPYTCRFCGKGFSYPETVQRHEKAAHLGVFPYLCQYCGKGFQNKDNLKGHMSMHTGGKPYKCAECGAEFRWRPTLDGHIRKMHKTNHGQKTV</sequence>
<dbReference type="GO" id="GO:0008270">
    <property type="term" value="F:zinc ion binding"/>
    <property type="evidence" value="ECO:0007669"/>
    <property type="project" value="UniProtKB-KW"/>
</dbReference>
<dbReference type="Proteomes" id="UP001208570">
    <property type="component" value="Unassembled WGS sequence"/>
</dbReference>
<dbReference type="Gene3D" id="3.30.160.60">
    <property type="entry name" value="Classic Zinc Finger"/>
    <property type="match status" value="5"/>
</dbReference>
<evidence type="ECO:0000256" key="6">
    <source>
        <dbReference type="ARBA" id="ARBA00023242"/>
    </source>
</evidence>
<dbReference type="FunFam" id="3.30.160.60:FF:000110">
    <property type="entry name" value="Zinc finger protein-like"/>
    <property type="match status" value="1"/>
</dbReference>
<dbReference type="GO" id="GO:0000981">
    <property type="term" value="F:DNA-binding transcription factor activity, RNA polymerase II-specific"/>
    <property type="evidence" value="ECO:0007669"/>
    <property type="project" value="TreeGrafter"/>
</dbReference>
<dbReference type="PANTHER" id="PTHR10032:SF272">
    <property type="entry name" value="OVO-LIKE ZINC FINGER 1A-RELATED"/>
    <property type="match status" value="1"/>
</dbReference>
<dbReference type="InterPro" id="IPR027756">
    <property type="entry name" value="Ovo-like"/>
</dbReference>
<dbReference type="GO" id="GO:0009913">
    <property type="term" value="P:epidermal cell differentiation"/>
    <property type="evidence" value="ECO:0007669"/>
    <property type="project" value="TreeGrafter"/>
</dbReference>
<organism evidence="9 10">
    <name type="scientific">Paralvinella palmiformis</name>
    <dbReference type="NCBI Taxonomy" id="53620"/>
    <lineage>
        <taxon>Eukaryota</taxon>
        <taxon>Metazoa</taxon>
        <taxon>Spiralia</taxon>
        <taxon>Lophotrochozoa</taxon>
        <taxon>Annelida</taxon>
        <taxon>Polychaeta</taxon>
        <taxon>Sedentaria</taxon>
        <taxon>Canalipalpata</taxon>
        <taxon>Terebellida</taxon>
        <taxon>Terebelliformia</taxon>
        <taxon>Alvinellidae</taxon>
        <taxon>Paralvinella</taxon>
    </lineage>
</organism>
<dbReference type="SMART" id="SM00355">
    <property type="entry name" value="ZnF_C2H2"/>
    <property type="match status" value="5"/>
</dbReference>
<protein>
    <recommendedName>
        <fullName evidence="8">C2H2-type domain-containing protein</fullName>
    </recommendedName>
</protein>
<keyword evidence="2" id="KW-0479">Metal-binding</keyword>
<dbReference type="PANTHER" id="PTHR10032">
    <property type="entry name" value="ZINC FINGER PROTEIN WITH KRAB AND SCAN DOMAINS"/>
    <property type="match status" value="1"/>
</dbReference>
<gene>
    <name evidence="9" type="ORF">LSH36_184g01007</name>
</gene>
<evidence type="ECO:0000313" key="10">
    <source>
        <dbReference type="Proteomes" id="UP001208570"/>
    </source>
</evidence>
<dbReference type="GO" id="GO:0005634">
    <property type="term" value="C:nucleus"/>
    <property type="evidence" value="ECO:0007669"/>
    <property type="project" value="UniProtKB-SubCell"/>
</dbReference>
<comment type="subcellular location">
    <subcellularLocation>
        <location evidence="1">Nucleus</location>
    </subcellularLocation>
</comment>
<dbReference type="AlphaFoldDB" id="A0AAD9JSE5"/>
<keyword evidence="10" id="KW-1185">Reference proteome</keyword>